<keyword evidence="4" id="KW-0547">Nucleotide-binding</keyword>
<feature type="non-terminal residue" evidence="7">
    <location>
        <position position="1"/>
    </location>
</feature>
<feature type="compositionally biased region" description="Polar residues" evidence="6">
    <location>
        <begin position="447"/>
        <end position="457"/>
    </location>
</feature>
<keyword evidence="2" id="KW-0436">Ligase</keyword>
<comment type="similarity">
    <text evidence="1">Belongs to the tubulin--tyrosine ligase family.</text>
</comment>
<evidence type="ECO:0000256" key="2">
    <source>
        <dbReference type="ARBA" id="ARBA00022598"/>
    </source>
</evidence>
<dbReference type="EMBL" id="CAAE01014604">
    <property type="protein sequence ID" value="CAG00643.1"/>
    <property type="molecule type" value="Genomic_DNA"/>
</dbReference>
<feature type="compositionally biased region" description="Basic residues" evidence="6">
    <location>
        <begin position="431"/>
        <end position="440"/>
    </location>
</feature>
<dbReference type="GO" id="GO:0005524">
    <property type="term" value="F:ATP binding"/>
    <property type="evidence" value="ECO:0007669"/>
    <property type="project" value="UniProtKB-KW"/>
</dbReference>
<accession>Q4SFD9</accession>
<evidence type="ECO:0000313" key="7">
    <source>
        <dbReference type="EMBL" id="CAG00643.1"/>
    </source>
</evidence>
<feature type="compositionally biased region" description="Basic residues" evidence="6">
    <location>
        <begin position="543"/>
        <end position="554"/>
    </location>
</feature>
<proteinExistence type="inferred from homology"/>
<sequence>LWINLTNCKYGSVRRAARRYGLKEATEGEDWTLFWTDCSVSLDRVRDMKRYQKINHFPGMNEICRKDSLARNMNRMLKLFPKDYNIFPRTWCLPADHSDFQAYIRTKKNKSYICKPDTGCQGKGIFITKSYKDIPQEEHMICQVYISRPFIVDGYKFDLRIYVLVTSCDPLRIFMFEEGLVRFCTTKYNEPAHSNVDDVCMHLTNYSINKNSENFVHDEDKGSKRKLSTLNKLLESLGCSTEKMWSDVEDVIIKTLISAHPILKHNYHTCFPNHTSGSACFEILGFDVLLDHRLRPWVLEVNHSPSFTTDSQLDCEVKDALLYDTLVLINLGACDRRKIIREERRRVKDRLQQNSSRKARWGLSSRSRSDTQPGPSACVSLPGRRSCVSVRQPRRSRWRGTRPSTWEALRGSTPGREERNTTSISNTAARFSRRRPHPRPGRSVPGTRSTTPSHSVQLNKEQTLQLLGLLGWPRFQNLSRVISAEHPCGIACRRDPRGQAAAGGREGGRDRVAALLQRKKLLQELGLAARRHRPGYPALAQHPRPKPHPRRSTALRRPPVPRPQGLAESAGDLLSCPPAQEAWLPSRQPQTPPTVTGKSEKTETGKSEGRESRSSGQRQKNAVPVMEVSVFIYGQRACARVPTYRNVSYGANMRKLKARFIITAILVNKY</sequence>
<dbReference type="Gene3D" id="3.30.470.20">
    <property type="entry name" value="ATP-grasp fold, B domain"/>
    <property type="match status" value="1"/>
</dbReference>
<comment type="caution">
    <text evidence="7">The sequence shown here is derived from an EMBL/GenBank/DDBJ whole genome shotgun (WGS) entry which is preliminary data.</text>
</comment>
<keyword evidence="5" id="KW-0067">ATP-binding</keyword>
<gene>
    <name evidence="7" type="ORF">GSTENG00019142001</name>
</gene>
<dbReference type="SUPFAM" id="SSF56059">
    <property type="entry name" value="Glutathione synthetase ATP-binding domain-like"/>
    <property type="match status" value="1"/>
</dbReference>
<dbReference type="PANTHER" id="PTHR12241:SF161">
    <property type="entry name" value="TUBULIN POLYGLUTAMYLASE TTLL6"/>
    <property type="match status" value="1"/>
</dbReference>
<evidence type="ECO:0000256" key="4">
    <source>
        <dbReference type="ARBA" id="ARBA00022741"/>
    </source>
</evidence>
<feature type="region of interest" description="Disordered" evidence="6">
    <location>
        <begin position="348"/>
        <end position="457"/>
    </location>
</feature>
<dbReference type="GO" id="GO:0070740">
    <property type="term" value="F:tubulin-glutamic acid ligase activity"/>
    <property type="evidence" value="ECO:0007669"/>
    <property type="project" value="TreeGrafter"/>
</dbReference>
<dbReference type="PROSITE" id="PS51221">
    <property type="entry name" value="TTL"/>
    <property type="match status" value="1"/>
</dbReference>
<feature type="compositionally biased region" description="Polar residues" evidence="6">
    <location>
        <begin position="364"/>
        <end position="374"/>
    </location>
</feature>
<dbReference type="GO" id="GO:0005874">
    <property type="term" value="C:microtubule"/>
    <property type="evidence" value="ECO:0007669"/>
    <property type="project" value="UniProtKB-KW"/>
</dbReference>
<reference evidence="7" key="2">
    <citation type="submission" date="2004-02" db="EMBL/GenBank/DDBJ databases">
        <authorList>
            <consortium name="Genoscope"/>
            <consortium name="Whitehead Institute Centre for Genome Research"/>
        </authorList>
    </citation>
    <scope>NUCLEOTIDE SEQUENCE</scope>
</reference>
<organism evidence="7">
    <name type="scientific">Tetraodon nigroviridis</name>
    <name type="common">Spotted green pufferfish</name>
    <name type="synonym">Chelonodon nigroviridis</name>
    <dbReference type="NCBI Taxonomy" id="99883"/>
    <lineage>
        <taxon>Eukaryota</taxon>
        <taxon>Metazoa</taxon>
        <taxon>Chordata</taxon>
        <taxon>Craniata</taxon>
        <taxon>Vertebrata</taxon>
        <taxon>Euteleostomi</taxon>
        <taxon>Actinopterygii</taxon>
        <taxon>Neopterygii</taxon>
        <taxon>Teleostei</taxon>
        <taxon>Neoteleostei</taxon>
        <taxon>Acanthomorphata</taxon>
        <taxon>Eupercaria</taxon>
        <taxon>Tetraodontiformes</taxon>
        <taxon>Tetradontoidea</taxon>
        <taxon>Tetraodontidae</taxon>
        <taxon>Tetraodon</taxon>
    </lineage>
</organism>
<dbReference type="PANTHER" id="PTHR12241">
    <property type="entry name" value="TUBULIN POLYGLUTAMYLASE"/>
    <property type="match status" value="1"/>
</dbReference>
<feature type="compositionally biased region" description="Polar residues" evidence="6">
    <location>
        <begin position="587"/>
        <end position="597"/>
    </location>
</feature>
<dbReference type="AlphaFoldDB" id="Q4SFD9"/>
<dbReference type="GO" id="GO:0036064">
    <property type="term" value="C:ciliary basal body"/>
    <property type="evidence" value="ECO:0007669"/>
    <property type="project" value="TreeGrafter"/>
</dbReference>
<reference evidence="7" key="1">
    <citation type="journal article" date="2004" name="Nature">
        <title>Genome duplication in the teleost fish Tetraodon nigroviridis reveals the early vertebrate proto-karyotype.</title>
        <authorList>
            <person name="Jaillon O."/>
            <person name="Aury J.-M."/>
            <person name="Brunet F."/>
            <person name="Petit J.-L."/>
            <person name="Stange-Thomann N."/>
            <person name="Mauceli E."/>
            <person name="Bouneau L."/>
            <person name="Fischer C."/>
            <person name="Ozouf-Costaz C."/>
            <person name="Bernot A."/>
            <person name="Nicaud S."/>
            <person name="Jaffe D."/>
            <person name="Fisher S."/>
            <person name="Lutfalla G."/>
            <person name="Dossat C."/>
            <person name="Segurens B."/>
            <person name="Dasilva C."/>
            <person name="Salanoubat M."/>
            <person name="Levy M."/>
            <person name="Boudet N."/>
            <person name="Castellano S."/>
            <person name="Anthouard V."/>
            <person name="Jubin C."/>
            <person name="Castelli V."/>
            <person name="Katinka M."/>
            <person name="Vacherie B."/>
            <person name="Biemont C."/>
            <person name="Skalli Z."/>
            <person name="Cattolico L."/>
            <person name="Poulain J."/>
            <person name="De Berardinis V."/>
            <person name="Cruaud C."/>
            <person name="Duprat S."/>
            <person name="Brottier P."/>
            <person name="Coutanceau J.-P."/>
            <person name="Gouzy J."/>
            <person name="Parra G."/>
            <person name="Lardier G."/>
            <person name="Chapple C."/>
            <person name="McKernan K.J."/>
            <person name="McEwan P."/>
            <person name="Bosak S."/>
            <person name="Kellis M."/>
            <person name="Volff J.-N."/>
            <person name="Guigo R."/>
            <person name="Zody M.C."/>
            <person name="Mesirov J."/>
            <person name="Lindblad-Toh K."/>
            <person name="Birren B."/>
            <person name="Nusbaum C."/>
            <person name="Kahn D."/>
            <person name="Robinson-Rechavi M."/>
            <person name="Laudet V."/>
            <person name="Schachter V."/>
            <person name="Quetier F."/>
            <person name="Saurin W."/>
            <person name="Scarpelli C."/>
            <person name="Wincker P."/>
            <person name="Lander E.S."/>
            <person name="Weissenbach J."/>
            <person name="Roest Crollius H."/>
        </authorList>
    </citation>
    <scope>NUCLEOTIDE SEQUENCE [LARGE SCALE GENOMIC DNA]</scope>
</reference>
<dbReference type="GO" id="GO:0015631">
    <property type="term" value="F:tubulin binding"/>
    <property type="evidence" value="ECO:0007669"/>
    <property type="project" value="TreeGrafter"/>
</dbReference>
<dbReference type="GO" id="GO:0000226">
    <property type="term" value="P:microtubule cytoskeleton organization"/>
    <property type="evidence" value="ECO:0007669"/>
    <property type="project" value="TreeGrafter"/>
</dbReference>
<evidence type="ECO:0000256" key="1">
    <source>
        <dbReference type="ARBA" id="ARBA00006820"/>
    </source>
</evidence>
<protein>
    <submittedName>
        <fullName evidence="7">(spotted green pufferfish) hypothetical protein</fullName>
    </submittedName>
</protein>
<dbReference type="OrthoDB" id="202825at2759"/>
<dbReference type="KEGG" id="tng:GSTEN00019142G001"/>
<keyword evidence="3" id="KW-0493">Microtubule</keyword>
<evidence type="ECO:0000256" key="6">
    <source>
        <dbReference type="SAM" id="MobiDB-lite"/>
    </source>
</evidence>
<name>Q4SFD9_TETNG</name>
<feature type="compositionally biased region" description="Basic and acidic residues" evidence="6">
    <location>
        <begin position="598"/>
        <end position="613"/>
    </location>
</feature>
<feature type="region of interest" description="Disordered" evidence="6">
    <location>
        <begin position="535"/>
        <end position="621"/>
    </location>
</feature>
<dbReference type="FunFam" id="3.30.470.20:FF:000009">
    <property type="entry name" value="tubulin polyglutamylase TTLL5 isoform X1"/>
    <property type="match status" value="1"/>
</dbReference>
<evidence type="ECO:0000256" key="5">
    <source>
        <dbReference type="ARBA" id="ARBA00022840"/>
    </source>
</evidence>
<dbReference type="InterPro" id="IPR004344">
    <property type="entry name" value="TTL/TTLL_fam"/>
</dbReference>
<evidence type="ECO:0000256" key="3">
    <source>
        <dbReference type="ARBA" id="ARBA00022701"/>
    </source>
</evidence>
<dbReference type="Pfam" id="PF03133">
    <property type="entry name" value="TTL"/>
    <property type="match status" value="1"/>
</dbReference>